<feature type="domain" description="N-acetyltransferase" evidence="1">
    <location>
        <begin position="3"/>
        <end position="159"/>
    </location>
</feature>
<evidence type="ECO:0000313" key="3">
    <source>
        <dbReference type="Proteomes" id="UP000280307"/>
    </source>
</evidence>
<dbReference type="Proteomes" id="UP000280307">
    <property type="component" value="Unassembled WGS sequence"/>
</dbReference>
<dbReference type="InterPro" id="IPR016181">
    <property type="entry name" value="Acyl_CoA_acyltransferase"/>
</dbReference>
<reference evidence="2 3" key="1">
    <citation type="submission" date="2018-12" db="EMBL/GenBank/DDBJ databases">
        <title>Genome Sequence of Candidatus Viridilinea halotolerans isolated from saline sulfide-rich spring.</title>
        <authorList>
            <person name="Grouzdev D.S."/>
            <person name="Burganskaya E.I."/>
            <person name="Krutkina M.S."/>
            <person name="Sukhacheva M.V."/>
            <person name="Gorlenko V.M."/>
        </authorList>
    </citation>
    <scope>NUCLEOTIDE SEQUENCE [LARGE SCALE GENOMIC DNA]</scope>
    <source>
        <strain evidence="2">Chok-6</strain>
    </source>
</reference>
<dbReference type="Pfam" id="PF00583">
    <property type="entry name" value="Acetyltransf_1"/>
    <property type="match status" value="1"/>
</dbReference>
<gene>
    <name evidence="2" type="ORF">EI684_18400</name>
</gene>
<comment type="caution">
    <text evidence="2">The sequence shown here is derived from an EMBL/GenBank/DDBJ whole genome shotgun (WGS) entry which is preliminary data.</text>
</comment>
<proteinExistence type="predicted"/>
<evidence type="ECO:0000313" key="2">
    <source>
        <dbReference type="EMBL" id="RRR67817.1"/>
    </source>
</evidence>
<evidence type="ECO:0000259" key="1">
    <source>
        <dbReference type="PROSITE" id="PS51186"/>
    </source>
</evidence>
<dbReference type="SUPFAM" id="SSF55729">
    <property type="entry name" value="Acyl-CoA N-acyltransferases (Nat)"/>
    <property type="match status" value="1"/>
</dbReference>
<dbReference type="PROSITE" id="PS51186">
    <property type="entry name" value="GNAT"/>
    <property type="match status" value="1"/>
</dbReference>
<protein>
    <submittedName>
        <fullName evidence="2">GNAT family N-acetyltransferase</fullName>
    </submittedName>
</protein>
<organism evidence="2 3">
    <name type="scientific">Candidatus Viridilinea halotolerans</name>
    <dbReference type="NCBI Taxonomy" id="2491704"/>
    <lineage>
        <taxon>Bacteria</taxon>
        <taxon>Bacillati</taxon>
        <taxon>Chloroflexota</taxon>
        <taxon>Chloroflexia</taxon>
        <taxon>Chloroflexales</taxon>
        <taxon>Chloroflexineae</taxon>
        <taxon>Oscillochloridaceae</taxon>
        <taxon>Candidatus Viridilinea</taxon>
    </lineage>
</organism>
<name>A0A426TTE4_9CHLR</name>
<dbReference type="AlphaFoldDB" id="A0A426TTE4"/>
<dbReference type="EMBL" id="RSAS01000761">
    <property type="protein sequence ID" value="RRR67817.1"/>
    <property type="molecule type" value="Genomic_DNA"/>
</dbReference>
<accession>A0A426TTE4</accession>
<dbReference type="InterPro" id="IPR000182">
    <property type="entry name" value="GNAT_dom"/>
</dbReference>
<dbReference type="GO" id="GO:0016747">
    <property type="term" value="F:acyltransferase activity, transferring groups other than amino-acyl groups"/>
    <property type="evidence" value="ECO:0007669"/>
    <property type="project" value="InterPro"/>
</dbReference>
<dbReference type="Gene3D" id="3.40.630.30">
    <property type="match status" value="1"/>
</dbReference>
<sequence>MQLTIRPMTRAAALAIMRWRYPEPYAVYNFVDGAMIAAFLAAQQRKCCFQIEDALGNLVAFCCFGSEAQIPGGDYHAPALDVGLGLHPDLTGQGQGMFYLQAIIAFTRTRFGPQLLRLTVAVWNKRAMRLYTKAGFVVSQRFCTMFSGEEFLVMTLEDQGEPGSP</sequence>
<keyword evidence="2" id="KW-0808">Transferase</keyword>